<gene>
    <name evidence="2" type="ORF">O181_100818</name>
</gene>
<dbReference type="InterPro" id="IPR013103">
    <property type="entry name" value="RVT_2"/>
</dbReference>
<feature type="domain" description="Reverse transcriptase Ty1/copia-type" evidence="1">
    <location>
        <begin position="102"/>
        <end position="243"/>
    </location>
</feature>
<proteinExistence type="predicted"/>
<organism evidence="2 3">
    <name type="scientific">Austropuccinia psidii MF-1</name>
    <dbReference type="NCBI Taxonomy" id="1389203"/>
    <lineage>
        <taxon>Eukaryota</taxon>
        <taxon>Fungi</taxon>
        <taxon>Dikarya</taxon>
        <taxon>Basidiomycota</taxon>
        <taxon>Pucciniomycotina</taxon>
        <taxon>Pucciniomycetes</taxon>
        <taxon>Pucciniales</taxon>
        <taxon>Sphaerophragmiaceae</taxon>
        <taxon>Austropuccinia</taxon>
    </lineage>
</organism>
<dbReference type="EMBL" id="AVOT02070514">
    <property type="protein sequence ID" value="MBW0561103.1"/>
    <property type="molecule type" value="Genomic_DNA"/>
</dbReference>
<reference evidence="2" key="1">
    <citation type="submission" date="2021-03" db="EMBL/GenBank/DDBJ databases">
        <title>Draft genome sequence of rust myrtle Austropuccinia psidii MF-1, a brazilian biotype.</title>
        <authorList>
            <person name="Quecine M.C."/>
            <person name="Pachon D.M.R."/>
            <person name="Bonatelli M.L."/>
            <person name="Correr F.H."/>
            <person name="Franceschini L.M."/>
            <person name="Leite T.F."/>
            <person name="Margarido G.R.A."/>
            <person name="Almeida C.A."/>
            <person name="Ferrarezi J.A."/>
            <person name="Labate C.A."/>
        </authorList>
    </citation>
    <scope>NUCLEOTIDE SEQUENCE</scope>
    <source>
        <strain evidence="2">MF-1</strain>
    </source>
</reference>
<keyword evidence="3" id="KW-1185">Reference proteome</keyword>
<evidence type="ECO:0000313" key="2">
    <source>
        <dbReference type="EMBL" id="MBW0561103.1"/>
    </source>
</evidence>
<sequence length="362" mass="41916">MYCNGSLTNYHEAEKAPQALEWMSACEEELMNLECMGVWEEVRCNSNTQILGMQWVFALKVDSEGRQTRYKAFLVIQGHWQIWNFNFEETFSLTPSFATLHKINKNTFVKPPPGVTIGEKKVLKLTKALYRLKQAGRCWWLHLKNILQEIRFQANENDQSTYTYKHGEDFSMLWILVDDGVLVASNFIIMERLKLELMSRLKLRWDKDINSIVGLKVKREGKVYVLKKPGLIKKLIQADSYLTASQPLPNLKLEPSPALQIDHNYLSEIGMILYLAQAMCPNVMYAVNYLARFAMNAQDNHWEALKHLVDYINTTKHQHSKVGMDNTRKSIEVYIDTNWGGEGSRSQHGFCILFHGTMVAWN</sequence>
<dbReference type="PANTHER" id="PTHR11439">
    <property type="entry name" value="GAG-POL-RELATED RETROTRANSPOSON"/>
    <property type="match status" value="1"/>
</dbReference>
<protein>
    <recommendedName>
        <fullName evidence="1">Reverse transcriptase Ty1/copia-type domain-containing protein</fullName>
    </recommendedName>
</protein>
<comment type="caution">
    <text evidence="2">The sequence shown here is derived from an EMBL/GenBank/DDBJ whole genome shotgun (WGS) entry which is preliminary data.</text>
</comment>
<name>A0A9Q3JFB6_9BASI</name>
<dbReference type="AlphaFoldDB" id="A0A9Q3JFB6"/>
<dbReference type="Pfam" id="PF07727">
    <property type="entry name" value="RVT_2"/>
    <property type="match status" value="1"/>
</dbReference>
<accession>A0A9Q3JFB6</accession>
<dbReference type="PANTHER" id="PTHR11439:SF483">
    <property type="entry name" value="PEPTIDE SYNTHASE GLIP-LIKE, PUTATIVE (AFU_ORTHOLOGUE AFUA_3G12920)-RELATED"/>
    <property type="match status" value="1"/>
</dbReference>
<dbReference type="Proteomes" id="UP000765509">
    <property type="component" value="Unassembled WGS sequence"/>
</dbReference>
<evidence type="ECO:0000313" key="3">
    <source>
        <dbReference type="Proteomes" id="UP000765509"/>
    </source>
</evidence>
<dbReference type="OrthoDB" id="7691805at2759"/>
<evidence type="ECO:0000259" key="1">
    <source>
        <dbReference type="Pfam" id="PF07727"/>
    </source>
</evidence>